<dbReference type="Gene3D" id="2.30.29.30">
    <property type="entry name" value="Pleckstrin-homology domain (PH domain)/Phosphotyrosine-binding domain (PTB)"/>
    <property type="match status" value="1"/>
</dbReference>
<dbReference type="InterPro" id="IPR049395">
    <property type="entry name" value="ECT2_PH"/>
</dbReference>
<protein>
    <recommendedName>
        <fullName evidence="1">ECT2 PH domain-containing protein</fullName>
    </recommendedName>
</protein>
<dbReference type="OrthoDB" id="9997817at2759"/>
<dbReference type="EMBL" id="OC916627">
    <property type="protein sequence ID" value="CAD7644786.1"/>
    <property type="molecule type" value="Genomic_DNA"/>
</dbReference>
<gene>
    <name evidence="2" type="ORF">ONB1V03_LOCUS4857</name>
</gene>
<dbReference type="GO" id="GO:0005096">
    <property type="term" value="F:GTPase activator activity"/>
    <property type="evidence" value="ECO:0007669"/>
    <property type="project" value="InterPro"/>
</dbReference>
<dbReference type="Proteomes" id="UP000728032">
    <property type="component" value="Unassembled WGS sequence"/>
</dbReference>
<dbReference type="PANTHER" id="PTHR16777:SF2">
    <property type="entry name" value="PROTEIN ECT2"/>
    <property type="match status" value="1"/>
</dbReference>
<dbReference type="PANTHER" id="PTHR16777">
    <property type="entry name" value="PROTEIN ECT2"/>
    <property type="match status" value="1"/>
</dbReference>
<evidence type="ECO:0000313" key="3">
    <source>
        <dbReference type="Proteomes" id="UP000728032"/>
    </source>
</evidence>
<proteinExistence type="predicted"/>
<dbReference type="Pfam" id="PF21242">
    <property type="entry name" value="ECT2_PH"/>
    <property type="match status" value="1"/>
</dbReference>
<sequence length="128" mass="15112">MFDMMNDIEDCPPTLLSSQRHFIAKCDVRLMIQSQSSENKEISPFKDYLFTFMLFTDLLILCKKRSIKRTIERTSSLKGPNNYSNSVGIKKNCKKEYKHIETIELSYIKFIQNDDSEGEFDSKRNQFF</sequence>
<dbReference type="GO" id="GO:0007399">
    <property type="term" value="P:nervous system development"/>
    <property type="evidence" value="ECO:0007669"/>
    <property type="project" value="TreeGrafter"/>
</dbReference>
<reference evidence="2" key="1">
    <citation type="submission" date="2020-11" db="EMBL/GenBank/DDBJ databases">
        <authorList>
            <person name="Tran Van P."/>
        </authorList>
    </citation>
    <scope>NUCLEOTIDE SEQUENCE</scope>
</reference>
<organism evidence="2">
    <name type="scientific">Oppiella nova</name>
    <dbReference type="NCBI Taxonomy" id="334625"/>
    <lineage>
        <taxon>Eukaryota</taxon>
        <taxon>Metazoa</taxon>
        <taxon>Ecdysozoa</taxon>
        <taxon>Arthropoda</taxon>
        <taxon>Chelicerata</taxon>
        <taxon>Arachnida</taxon>
        <taxon>Acari</taxon>
        <taxon>Acariformes</taxon>
        <taxon>Sarcoptiformes</taxon>
        <taxon>Oribatida</taxon>
        <taxon>Brachypylina</taxon>
        <taxon>Oppioidea</taxon>
        <taxon>Oppiidae</taxon>
        <taxon>Oppiella</taxon>
    </lineage>
</organism>
<accession>A0A7R9LPI4</accession>
<dbReference type="GO" id="GO:0005634">
    <property type="term" value="C:nucleus"/>
    <property type="evidence" value="ECO:0007669"/>
    <property type="project" value="InterPro"/>
</dbReference>
<dbReference type="GO" id="GO:2000431">
    <property type="term" value="P:regulation of cytokinesis, actomyosin contractile ring assembly"/>
    <property type="evidence" value="ECO:0007669"/>
    <property type="project" value="InterPro"/>
</dbReference>
<evidence type="ECO:0000259" key="1">
    <source>
        <dbReference type="Pfam" id="PF21242"/>
    </source>
</evidence>
<evidence type="ECO:0000313" key="2">
    <source>
        <dbReference type="EMBL" id="CAD7644786.1"/>
    </source>
</evidence>
<dbReference type="EMBL" id="CAJPVJ010001802">
    <property type="protein sequence ID" value="CAG2165314.1"/>
    <property type="molecule type" value="Genomic_DNA"/>
</dbReference>
<dbReference type="GO" id="GO:0005938">
    <property type="term" value="C:cell cortex"/>
    <property type="evidence" value="ECO:0007669"/>
    <property type="project" value="TreeGrafter"/>
</dbReference>
<keyword evidence="3" id="KW-1185">Reference proteome</keyword>
<name>A0A7R9LPI4_9ACAR</name>
<feature type="domain" description="ECT2 PH" evidence="1">
    <location>
        <begin position="17"/>
        <end position="113"/>
    </location>
</feature>
<dbReference type="InterPro" id="IPR011993">
    <property type="entry name" value="PH-like_dom_sf"/>
</dbReference>
<dbReference type="InterPro" id="IPR026817">
    <property type="entry name" value="Ect2"/>
</dbReference>
<dbReference type="AlphaFoldDB" id="A0A7R9LPI4"/>
<dbReference type="GO" id="GO:0005085">
    <property type="term" value="F:guanyl-nucleotide exchange factor activity"/>
    <property type="evidence" value="ECO:0007669"/>
    <property type="project" value="InterPro"/>
</dbReference>
<dbReference type="GO" id="GO:0000281">
    <property type="term" value="P:mitotic cytokinesis"/>
    <property type="evidence" value="ECO:0007669"/>
    <property type="project" value="TreeGrafter"/>
</dbReference>